<dbReference type="PRINTS" id="PR01703">
    <property type="entry name" value="MNSODISMTASE"/>
</dbReference>
<feature type="binding site" evidence="5">
    <location>
        <position position="164"/>
    </location>
    <ligand>
        <name>Mn(2+)</name>
        <dbReference type="ChEBI" id="CHEBI:29035"/>
    </ligand>
</feature>
<evidence type="ECO:0000256" key="6">
    <source>
        <dbReference type="RuleBase" id="RU000414"/>
    </source>
</evidence>
<feature type="binding site" evidence="5">
    <location>
        <position position="27"/>
    </location>
    <ligand>
        <name>Mn(2+)</name>
        <dbReference type="ChEBI" id="CHEBI:29035"/>
    </ligand>
</feature>
<dbReference type="Gene3D" id="1.10.287.990">
    <property type="entry name" value="Fe,Mn superoxide dismutase (SOD) domain"/>
    <property type="match status" value="1"/>
</dbReference>
<feature type="domain" description="Manganese/iron superoxide dismutase C-terminal" evidence="8">
    <location>
        <begin position="97"/>
        <end position="197"/>
    </location>
</feature>
<evidence type="ECO:0000313" key="10">
    <source>
        <dbReference type="Proteomes" id="UP000050836"/>
    </source>
</evidence>
<dbReference type="InterPro" id="IPR019832">
    <property type="entry name" value="Mn/Fe_SOD_C"/>
</dbReference>
<protein>
    <recommendedName>
        <fullName evidence="2 6">Superoxide dismutase</fullName>
        <ecNumber evidence="2 6">1.15.1.1</ecNumber>
    </recommendedName>
</protein>
<feature type="domain" description="Manganese/iron superoxide dismutase N-terminal" evidence="7">
    <location>
        <begin position="3"/>
        <end position="88"/>
    </location>
</feature>
<dbReference type="InterPro" id="IPR019831">
    <property type="entry name" value="Mn/Fe_SOD_N"/>
</dbReference>
<dbReference type="InterPro" id="IPR001189">
    <property type="entry name" value="Mn/Fe_SOD"/>
</dbReference>
<evidence type="ECO:0000256" key="2">
    <source>
        <dbReference type="ARBA" id="ARBA00012682"/>
    </source>
</evidence>
<dbReference type="Gene3D" id="3.55.40.20">
    <property type="entry name" value="Iron/manganese superoxide dismutase, C-terminal domain"/>
    <property type="match status" value="1"/>
</dbReference>
<feature type="binding site" evidence="5">
    <location>
        <position position="168"/>
    </location>
    <ligand>
        <name>Mn(2+)</name>
        <dbReference type="ChEBI" id="CHEBI:29035"/>
    </ligand>
</feature>
<dbReference type="SUPFAM" id="SSF54719">
    <property type="entry name" value="Fe,Mn superoxide dismutase (SOD), C-terminal domain"/>
    <property type="match status" value="1"/>
</dbReference>
<dbReference type="EMBL" id="LLXS01000017">
    <property type="protein sequence ID" value="KRG42795.1"/>
    <property type="molecule type" value="Genomic_DNA"/>
</dbReference>
<comment type="function">
    <text evidence="6">Destroys radicals which are normally produced within the cells and which are toxic to biological systems.</text>
</comment>
<dbReference type="InterPro" id="IPR019833">
    <property type="entry name" value="Mn/Fe_SOD_BS"/>
</dbReference>
<dbReference type="PROSITE" id="PS00088">
    <property type="entry name" value="SOD_MN"/>
    <property type="match status" value="1"/>
</dbReference>
<evidence type="ECO:0000256" key="5">
    <source>
        <dbReference type="PIRSR" id="PIRSR000349-1"/>
    </source>
</evidence>
<evidence type="ECO:0000259" key="7">
    <source>
        <dbReference type="Pfam" id="PF00081"/>
    </source>
</evidence>
<keyword evidence="3 5" id="KW-0479">Metal-binding</keyword>
<dbReference type="GO" id="GO:0005737">
    <property type="term" value="C:cytoplasm"/>
    <property type="evidence" value="ECO:0007669"/>
    <property type="project" value="TreeGrafter"/>
</dbReference>
<keyword evidence="4 6" id="KW-0560">Oxidoreductase</keyword>
<dbReference type="GO" id="GO:0004784">
    <property type="term" value="F:superoxide dismutase activity"/>
    <property type="evidence" value="ECO:0007669"/>
    <property type="project" value="UniProtKB-EC"/>
</dbReference>
<comment type="similarity">
    <text evidence="1 6">Belongs to the iron/manganese superoxide dismutase family.</text>
</comment>
<dbReference type="Pfam" id="PF02777">
    <property type="entry name" value="Sod_Fe_C"/>
    <property type="match status" value="1"/>
</dbReference>
<dbReference type="InterPro" id="IPR036314">
    <property type="entry name" value="SOD_C_sf"/>
</dbReference>
<dbReference type="FunFam" id="1.10.287.990:FF:000001">
    <property type="entry name" value="Superoxide dismutase"/>
    <property type="match status" value="1"/>
</dbReference>
<gene>
    <name evidence="9" type="ORF">ARC78_08905</name>
</gene>
<dbReference type="Proteomes" id="UP000050836">
    <property type="component" value="Unassembled WGS sequence"/>
</dbReference>
<evidence type="ECO:0000256" key="1">
    <source>
        <dbReference type="ARBA" id="ARBA00008714"/>
    </source>
</evidence>
<dbReference type="OrthoDB" id="9803125at2"/>
<dbReference type="GO" id="GO:0030145">
    <property type="term" value="F:manganese ion binding"/>
    <property type="evidence" value="ECO:0007669"/>
    <property type="project" value="UniProtKB-ARBA"/>
</dbReference>
<dbReference type="SUPFAM" id="SSF46609">
    <property type="entry name" value="Fe,Mn superoxide dismutase (SOD), N-terminal domain"/>
    <property type="match status" value="1"/>
</dbReference>
<evidence type="ECO:0000259" key="8">
    <source>
        <dbReference type="Pfam" id="PF02777"/>
    </source>
</evidence>
<accession>A0A0R0AD15</accession>
<dbReference type="PANTHER" id="PTHR43595:SF2">
    <property type="entry name" value="SMALL RIBOSOMAL SUBUNIT PROTEIN MS42"/>
    <property type="match status" value="1"/>
</dbReference>
<feature type="binding site" evidence="5">
    <location>
        <position position="81"/>
    </location>
    <ligand>
        <name>Mn(2+)</name>
        <dbReference type="ChEBI" id="CHEBI:29035"/>
    </ligand>
</feature>
<proteinExistence type="inferred from homology"/>
<name>A0A0R0AD15_9GAMM</name>
<evidence type="ECO:0000256" key="3">
    <source>
        <dbReference type="ARBA" id="ARBA00022723"/>
    </source>
</evidence>
<reference evidence="9 10" key="1">
    <citation type="submission" date="2015-10" db="EMBL/GenBank/DDBJ databases">
        <title>Genome sequencing and analysis of members of genus Stenotrophomonas.</title>
        <authorList>
            <person name="Patil P.P."/>
            <person name="Midha S."/>
            <person name="Patil P.B."/>
        </authorList>
    </citation>
    <scope>NUCLEOTIDE SEQUENCE [LARGE SCALE GENOMIC DNA]</scope>
    <source>
        <strain evidence="9 10">JCM 9942</strain>
    </source>
</reference>
<keyword evidence="10" id="KW-1185">Reference proteome</keyword>
<evidence type="ECO:0000313" key="9">
    <source>
        <dbReference type="EMBL" id="KRG42795.1"/>
    </source>
</evidence>
<sequence length="203" mass="22828">MAFTLPKLPYAYDALEPYMDAATVEIHHSKHHQTYVNNLNALLEGTEYADLPIDELLRKVKTLPENLQQGVRNQGGGHGNHALFWDVIAPNAGGTPGGELAKAIDEQLGGFAKFKEDFTKAALTQFGSGWAWLSVTADKKLVIEKTGNQESPLMEGRTPVLTIDVWEHAYYLKFQNRRAEFIETFYSLINWQEVERRYAAAMA</sequence>
<evidence type="ECO:0000256" key="4">
    <source>
        <dbReference type="ARBA" id="ARBA00023002"/>
    </source>
</evidence>
<dbReference type="InterPro" id="IPR036324">
    <property type="entry name" value="Mn/Fe_SOD_N_sf"/>
</dbReference>
<dbReference type="RefSeq" id="WP_054659749.1">
    <property type="nucleotide sequence ID" value="NZ_BAZI01000231.1"/>
</dbReference>
<dbReference type="FunFam" id="3.55.40.20:FF:000001">
    <property type="entry name" value="Superoxide dismutase"/>
    <property type="match status" value="1"/>
</dbReference>
<dbReference type="Pfam" id="PF00081">
    <property type="entry name" value="Sod_Fe_N"/>
    <property type="match status" value="1"/>
</dbReference>
<comment type="catalytic activity">
    <reaction evidence="6">
        <text>2 superoxide + 2 H(+) = H2O2 + O2</text>
        <dbReference type="Rhea" id="RHEA:20696"/>
        <dbReference type="ChEBI" id="CHEBI:15378"/>
        <dbReference type="ChEBI" id="CHEBI:15379"/>
        <dbReference type="ChEBI" id="CHEBI:16240"/>
        <dbReference type="ChEBI" id="CHEBI:18421"/>
        <dbReference type="EC" id="1.15.1.1"/>
    </reaction>
</comment>
<dbReference type="PANTHER" id="PTHR43595">
    <property type="entry name" value="37S RIBOSOMAL PROTEIN S26, MITOCHONDRIAL"/>
    <property type="match status" value="1"/>
</dbReference>
<organism evidence="9 10">
    <name type="scientific">Stenotrophomonas pictorum JCM 9942</name>
    <dbReference type="NCBI Taxonomy" id="1236960"/>
    <lineage>
        <taxon>Bacteria</taxon>
        <taxon>Pseudomonadati</taxon>
        <taxon>Pseudomonadota</taxon>
        <taxon>Gammaproteobacteria</taxon>
        <taxon>Lysobacterales</taxon>
        <taxon>Lysobacteraceae</taxon>
        <taxon>Stenotrophomonas</taxon>
    </lineage>
</organism>
<dbReference type="AlphaFoldDB" id="A0A0R0AD15"/>
<dbReference type="PIRSF" id="PIRSF000349">
    <property type="entry name" value="SODismutase"/>
    <property type="match status" value="1"/>
</dbReference>
<comment type="caution">
    <text evidence="9">The sequence shown here is derived from an EMBL/GenBank/DDBJ whole genome shotgun (WGS) entry which is preliminary data.</text>
</comment>
<dbReference type="EC" id="1.15.1.1" evidence="2 6"/>